<evidence type="ECO:0000313" key="5">
    <source>
        <dbReference type="EMBL" id="SIR01648.1"/>
    </source>
</evidence>
<name>A0A1N6XH17_9GAMM</name>
<keyword evidence="3" id="KW-0067">ATP-binding</keyword>
<dbReference type="Gene3D" id="3.40.50.300">
    <property type="entry name" value="P-loop containing nucleotide triphosphate hydrolases"/>
    <property type="match status" value="1"/>
</dbReference>
<accession>A0A1N6XH17</accession>
<dbReference type="SUPFAM" id="SSF52540">
    <property type="entry name" value="P-loop containing nucleoside triphosphate hydrolases"/>
    <property type="match status" value="1"/>
</dbReference>
<dbReference type="AlphaFoldDB" id="A0A1N6XH17"/>
<protein>
    <submittedName>
        <fullName evidence="5">Type II secretory pathway ATPase GspE/PulE or T4P pilus assembly pathway ATPase PilB</fullName>
    </submittedName>
</protein>
<reference evidence="5 6" key="1">
    <citation type="submission" date="2017-01" db="EMBL/GenBank/DDBJ databases">
        <authorList>
            <person name="Mah S.A."/>
            <person name="Swanson W.J."/>
            <person name="Moy G.W."/>
            <person name="Vacquier V.D."/>
        </authorList>
    </citation>
    <scope>NUCLEOTIDE SEQUENCE [LARGE SCALE GENOMIC DNA]</scope>
    <source>
        <strain evidence="5 6">DSM 7027</strain>
    </source>
</reference>
<dbReference type="GO" id="GO:0016887">
    <property type="term" value="F:ATP hydrolysis activity"/>
    <property type="evidence" value="ECO:0007669"/>
    <property type="project" value="TreeGrafter"/>
</dbReference>
<dbReference type="GO" id="GO:0005886">
    <property type="term" value="C:plasma membrane"/>
    <property type="evidence" value="ECO:0007669"/>
    <property type="project" value="TreeGrafter"/>
</dbReference>
<dbReference type="InterPro" id="IPR027417">
    <property type="entry name" value="P-loop_NTPase"/>
</dbReference>
<evidence type="ECO:0000256" key="1">
    <source>
        <dbReference type="ARBA" id="ARBA00006611"/>
    </source>
</evidence>
<dbReference type="STRING" id="49186.SAMN05421647_11425"/>
<organism evidence="5 6">
    <name type="scientific">Marinobacterium stanieri</name>
    <dbReference type="NCBI Taxonomy" id="49186"/>
    <lineage>
        <taxon>Bacteria</taxon>
        <taxon>Pseudomonadati</taxon>
        <taxon>Pseudomonadota</taxon>
        <taxon>Gammaproteobacteria</taxon>
        <taxon>Oceanospirillales</taxon>
        <taxon>Oceanospirillaceae</taxon>
        <taxon>Marinobacterium</taxon>
    </lineage>
</organism>
<evidence type="ECO:0000256" key="2">
    <source>
        <dbReference type="ARBA" id="ARBA00022741"/>
    </source>
</evidence>
<evidence type="ECO:0000259" key="4">
    <source>
        <dbReference type="Pfam" id="PF00437"/>
    </source>
</evidence>
<dbReference type="InterPro" id="IPR001482">
    <property type="entry name" value="T2SS/T4SS_dom"/>
</dbReference>
<keyword evidence="2" id="KW-0547">Nucleotide-binding</keyword>
<dbReference type="PANTHER" id="PTHR30258:SF2">
    <property type="entry name" value="COMG OPERON PROTEIN 1"/>
    <property type="match status" value="1"/>
</dbReference>
<evidence type="ECO:0000313" key="6">
    <source>
        <dbReference type="Proteomes" id="UP000186895"/>
    </source>
</evidence>
<dbReference type="PANTHER" id="PTHR30258">
    <property type="entry name" value="TYPE II SECRETION SYSTEM PROTEIN GSPE-RELATED"/>
    <property type="match status" value="1"/>
</dbReference>
<proteinExistence type="inferred from homology"/>
<sequence length="595" mass="67006">MQWGWSEEVAPPTAHKHAQDCIKYAGKLSGEIAVEMANLPSNALTVLDESSNTPILERLSQRYPKVRRIKEQVLAVQQARPFFQTLEGLTDHASLGNHAVYKRGTDLHAIVLEDATAEQPFLVFADLNELDKWEQLGRHERNRCPFYKLAQDEGVNLTAALTSDKISISDRLERHERDDDSELDDTLQVWSVNQAREAHEKELARILTMGADNDITDIAFVPVRGEYQILFRKDGELVELAGRKRIEAGMDSQVLNKLTMLTGANPHRSKMRDPEDGQMVFRASDREFFIRASFIPLEQDSSTGEREKISISLRLLPRVLGAVDLEKISVPQEVIHELKRATQLSRGLILITGPTGTGKSTTLGGIMELHRRIFGDSRKRLMVEQPVERWLEGVEQTSVKEGGFAKTLRAMLRHDPDVIGVGEIRDRETAHTVVRAASSGHLVLSTLHANDTVLAVKELMTLADHDRWFTLVESLSLILSQRLVRQLCHECSTVREPTEAEKASLDYYAGMMGEEIQIPEKVREHNKHGCENCERGFSGRIPVIEPLLVTRRVKDTLLSPNMTFTDVAKFRNTTLLSEAVKLVREGKIEVGDVMI</sequence>
<comment type="similarity">
    <text evidence="1">Belongs to the GSP E family.</text>
</comment>
<dbReference type="GO" id="GO:0005524">
    <property type="term" value="F:ATP binding"/>
    <property type="evidence" value="ECO:0007669"/>
    <property type="project" value="UniProtKB-KW"/>
</dbReference>
<dbReference type="Pfam" id="PF00437">
    <property type="entry name" value="T2SSE"/>
    <property type="match status" value="1"/>
</dbReference>
<keyword evidence="6" id="KW-1185">Reference proteome</keyword>
<dbReference type="Proteomes" id="UP000186895">
    <property type="component" value="Unassembled WGS sequence"/>
</dbReference>
<evidence type="ECO:0000256" key="3">
    <source>
        <dbReference type="ARBA" id="ARBA00022840"/>
    </source>
</evidence>
<gene>
    <name evidence="5" type="ORF">SAMN05421647_11425</name>
</gene>
<feature type="domain" description="Bacterial type II secretion system protein E" evidence="4">
    <location>
        <begin position="200"/>
        <end position="593"/>
    </location>
</feature>
<dbReference type="EMBL" id="FTMN01000014">
    <property type="protein sequence ID" value="SIR01648.1"/>
    <property type="molecule type" value="Genomic_DNA"/>
</dbReference>
<dbReference type="Gene3D" id="3.30.450.90">
    <property type="match status" value="1"/>
</dbReference>